<dbReference type="InterPro" id="IPR036950">
    <property type="entry name" value="PBP_transglycosylase"/>
</dbReference>
<dbReference type="Pfam" id="PF00905">
    <property type="entry name" value="Transpeptidase"/>
    <property type="match status" value="1"/>
</dbReference>
<dbReference type="InterPro" id="IPR023346">
    <property type="entry name" value="Lysozyme-like_dom_sf"/>
</dbReference>
<evidence type="ECO:0000313" key="31">
    <source>
        <dbReference type="EMBL" id="RZO77117.1"/>
    </source>
</evidence>
<evidence type="ECO:0000256" key="5">
    <source>
        <dbReference type="ARBA" id="ARBA00007739"/>
    </source>
</evidence>
<dbReference type="NCBIfam" id="TIGR02074">
    <property type="entry name" value="PBP_1a_fam"/>
    <property type="match status" value="1"/>
</dbReference>
<comment type="catalytic activity">
    <reaction evidence="26">
        <text>[GlcNAc-(1-&gt;4)-Mur2Ac(oyl-L-Ala-gamma-D-Glu-L-Lys-D-Ala-D-Ala)](n)-di-trans,octa-cis-undecaprenyl diphosphate + beta-D-GlcNAc-(1-&gt;4)-Mur2Ac(oyl-L-Ala-gamma-D-Glu-L-Lys-D-Ala-D-Ala)-di-trans,octa-cis-undecaprenyl diphosphate = [GlcNAc-(1-&gt;4)-Mur2Ac(oyl-L-Ala-gamma-D-Glu-L-Lys-D-Ala-D-Ala)](n+1)-di-trans,octa-cis-undecaprenyl diphosphate + di-trans,octa-cis-undecaprenyl diphosphate + H(+)</text>
        <dbReference type="Rhea" id="RHEA:23708"/>
        <dbReference type="Rhea" id="RHEA-COMP:9602"/>
        <dbReference type="Rhea" id="RHEA-COMP:9603"/>
        <dbReference type="ChEBI" id="CHEBI:15378"/>
        <dbReference type="ChEBI" id="CHEBI:58405"/>
        <dbReference type="ChEBI" id="CHEBI:60033"/>
        <dbReference type="ChEBI" id="CHEBI:78435"/>
        <dbReference type="EC" id="2.4.99.28"/>
    </reaction>
</comment>
<keyword evidence="13" id="KW-0808">Transferase</keyword>
<sequence length="791" mass="88142">MLRAIVTLSTWVISAFVSGCILLLSAMFLYLNPQLPGTETFSDVTIRAPLRIYSKDGKLIQEFGERLIPITYEEIPQSYIKAILDTEDKRFFEHNGIDPITLLNASWQLIRNRGSIQTGASTITMQLVKNISGDSQVRFIRKFKEMLLAIKIEQELSKEEILTLYLNIIPFGKHAFGVQAAANTYYGKNVDQLNLAQLAMLAGIPKKPEAGNPINGPDWALARRDLVLRRMLEQRSISQKSFLEAIREPITASVHKRKIELPSLYIAEMVRRSILKDFGRTAYSRGLKVHTTVDSKMQLAAEAALKKELISYDRRHGYRGPEYRRLMGTAEYLSASEYGLPENWVSTLDKTPASGGMYPAIITEVNENSVQALTHELRIQEVSWEDMKWARKYIDVNTREYPGPQKPADVVAVGDLIRIETNDGTPQLGQIPKIQGALVALAPNDGAIRALVGGFDFNNLQFNHATQARRQPGSNFKPFFYAGALEQGLTAATIYNDAPFVLPGGGQEETYRPKNSGDEFKGNISIREALYQSINLVSLRVILDYGPENAVNYVSRFGFDTSNFPNDVQLAFGGGTIAVTPLEIATAYASFANGGFKITPYLIERIDSGDQDVMIEANPKRVCVNKCEDINTAPRIIEERVAYIMNSILADAISKGTGRKVMRAFKRSDIKGKTGTTNDADIWFSGYTTDIVATVWAGFSDNSPVGSREFGSTTPIAIWIDFMNQVIQPEKETSTVPTPDGLVTVRIDRDTGLRADPQDLEGEFEIFRTEYAPIEVISDDTEIDQSLQEIF</sequence>
<feature type="domain" description="Glycosyl transferase family 51" evidence="29">
    <location>
        <begin position="57"/>
        <end position="231"/>
    </location>
</feature>
<dbReference type="GO" id="GO:0030288">
    <property type="term" value="C:outer membrane-bounded periplasmic space"/>
    <property type="evidence" value="ECO:0007669"/>
    <property type="project" value="TreeGrafter"/>
</dbReference>
<dbReference type="InterPro" id="IPR001460">
    <property type="entry name" value="PCN-bd_Tpept"/>
</dbReference>
<evidence type="ECO:0000256" key="10">
    <source>
        <dbReference type="ARBA" id="ARBA00022645"/>
    </source>
</evidence>
<accession>A0A520S3R2</accession>
<evidence type="ECO:0000256" key="20">
    <source>
        <dbReference type="ARBA" id="ARBA00023136"/>
    </source>
</evidence>
<evidence type="ECO:0000256" key="2">
    <source>
        <dbReference type="ARBA" id="ARBA00004249"/>
    </source>
</evidence>
<evidence type="ECO:0000256" key="17">
    <source>
        <dbReference type="ARBA" id="ARBA00022968"/>
    </source>
</evidence>
<evidence type="ECO:0000256" key="15">
    <source>
        <dbReference type="ARBA" id="ARBA00022801"/>
    </source>
</evidence>
<comment type="similarity">
    <text evidence="5">In the N-terminal section; belongs to the glycosyltransferase 51 family.</text>
</comment>
<dbReference type="GO" id="GO:0008658">
    <property type="term" value="F:penicillin binding"/>
    <property type="evidence" value="ECO:0007669"/>
    <property type="project" value="InterPro"/>
</dbReference>
<dbReference type="EMBL" id="SHAG01000005">
    <property type="protein sequence ID" value="RZO77117.1"/>
    <property type="molecule type" value="Genomic_DNA"/>
</dbReference>
<evidence type="ECO:0000256" key="8">
    <source>
        <dbReference type="ARBA" id="ARBA00022475"/>
    </source>
</evidence>
<evidence type="ECO:0000256" key="27">
    <source>
        <dbReference type="SAM" id="Phobius"/>
    </source>
</evidence>
<evidence type="ECO:0000256" key="24">
    <source>
        <dbReference type="ARBA" id="ARBA00034000"/>
    </source>
</evidence>
<dbReference type="PANTHER" id="PTHR32282:SF27">
    <property type="entry name" value="PENICILLIN-BINDING PROTEIN 1A"/>
    <property type="match status" value="1"/>
</dbReference>
<dbReference type="GO" id="GO:0008955">
    <property type="term" value="F:peptidoglycan glycosyltransferase activity"/>
    <property type="evidence" value="ECO:0007669"/>
    <property type="project" value="UniProtKB-EC"/>
</dbReference>
<dbReference type="PANTHER" id="PTHR32282">
    <property type="entry name" value="BINDING PROTEIN TRANSPEPTIDASE, PUTATIVE-RELATED"/>
    <property type="match status" value="1"/>
</dbReference>
<evidence type="ECO:0000259" key="28">
    <source>
        <dbReference type="Pfam" id="PF00905"/>
    </source>
</evidence>
<evidence type="ECO:0000256" key="21">
    <source>
        <dbReference type="ARBA" id="ARBA00023251"/>
    </source>
</evidence>
<evidence type="ECO:0000256" key="6">
    <source>
        <dbReference type="ARBA" id="ARBA00012448"/>
    </source>
</evidence>
<dbReference type="UniPathway" id="UPA00219"/>
<comment type="pathway">
    <text evidence="3">Cell wall biogenesis; peptidoglycan biosynthesis.</text>
</comment>
<dbReference type="InterPro" id="IPR031376">
    <property type="entry name" value="PCB_OB"/>
</dbReference>
<feature type="domain" description="Penicillin-binding protein transpeptidase" evidence="28">
    <location>
        <begin position="436"/>
        <end position="690"/>
    </location>
</feature>
<keyword evidence="14 27" id="KW-0812">Transmembrane</keyword>
<feature type="domain" description="Penicillin-binding protein OB-like" evidence="30">
    <location>
        <begin position="332"/>
        <end position="434"/>
    </location>
</feature>
<keyword evidence="12" id="KW-0328">Glycosyltransferase</keyword>
<evidence type="ECO:0000256" key="14">
    <source>
        <dbReference type="ARBA" id="ARBA00022692"/>
    </source>
</evidence>
<comment type="function">
    <text evidence="1">Cell wall formation. Synthesis of cross-linked peptidoglycan from the lipid intermediates. The enzyme has a penicillin-insensitive transglycosylase N-terminal domain (formation of linear glycan strands) and a penicillin-sensitive transpeptidase C-terminal domain (cross-linking of the peptide subunits).</text>
</comment>
<proteinExistence type="inferred from homology"/>
<dbReference type="GO" id="GO:0006508">
    <property type="term" value="P:proteolysis"/>
    <property type="evidence" value="ECO:0007669"/>
    <property type="project" value="UniProtKB-KW"/>
</dbReference>
<dbReference type="SUPFAM" id="SSF53955">
    <property type="entry name" value="Lysozyme-like"/>
    <property type="match status" value="1"/>
</dbReference>
<comment type="caution">
    <text evidence="31">The sequence shown here is derived from an EMBL/GenBank/DDBJ whole genome shotgun (WGS) entry which is preliminary data.</text>
</comment>
<evidence type="ECO:0000256" key="7">
    <source>
        <dbReference type="ARBA" id="ARBA00018638"/>
    </source>
</evidence>
<organism evidence="31 32">
    <name type="scientific">OM182 bacterium</name>
    <dbReference type="NCBI Taxonomy" id="2510334"/>
    <lineage>
        <taxon>Bacteria</taxon>
        <taxon>Pseudomonadati</taxon>
        <taxon>Pseudomonadota</taxon>
        <taxon>Gammaproteobacteria</taxon>
        <taxon>OMG group</taxon>
        <taxon>OM182 clade</taxon>
    </lineage>
</organism>
<dbReference type="GO" id="GO:0008360">
    <property type="term" value="P:regulation of cell shape"/>
    <property type="evidence" value="ECO:0007669"/>
    <property type="project" value="UniProtKB-KW"/>
</dbReference>
<evidence type="ECO:0000256" key="16">
    <source>
        <dbReference type="ARBA" id="ARBA00022960"/>
    </source>
</evidence>
<evidence type="ECO:0000256" key="23">
    <source>
        <dbReference type="ARBA" id="ARBA00023316"/>
    </source>
</evidence>
<evidence type="ECO:0000313" key="32">
    <source>
        <dbReference type="Proteomes" id="UP000316199"/>
    </source>
</evidence>
<dbReference type="EC" id="3.4.16.4" evidence="6"/>
<keyword evidence="11" id="KW-0645">Protease</keyword>
<keyword evidence="15" id="KW-0378">Hydrolase</keyword>
<evidence type="ECO:0000256" key="13">
    <source>
        <dbReference type="ARBA" id="ARBA00022679"/>
    </source>
</evidence>
<protein>
    <recommendedName>
        <fullName evidence="7">Penicillin-binding protein 1A</fullName>
        <ecNumber evidence="25">2.4.99.28</ecNumber>
        <ecNumber evidence="6">3.4.16.4</ecNumber>
    </recommendedName>
</protein>
<dbReference type="Pfam" id="PF17092">
    <property type="entry name" value="PCB_OB"/>
    <property type="match status" value="1"/>
</dbReference>
<dbReference type="AlphaFoldDB" id="A0A520S3R2"/>
<comment type="subcellular location">
    <subcellularLocation>
        <location evidence="2">Cell inner membrane</location>
        <topology evidence="2">Single-pass type II membrane protein</topology>
    </subcellularLocation>
</comment>
<dbReference type="EC" id="2.4.99.28" evidence="25"/>
<keyword evidence="18" id="KW-0573">Peptidoglycan synthesis</keyword>
<evidence type="ECO:0000256" key="18">
    <source>
        <dbReference type="ARBA" id="ARBA00022984"/>
    </source>
</evidence>
<keyword evidence="8" id="KW-1003">Cell membrane</keyword>
<keyword evidence="19 27" id="KW-1133">Transmembrane helix</keyword>
<evidence type="ECO:0000256" key="11">
    <source>
        <dbReference type="ARBA" id="ARBA00022670"/>
    </source>
</evidence>
<keyword evidence="21" id="KW-0046">Antibiotic resistance</keyword>
<keyword evidence="16" id="KW-0133">Cell shape</keyword>
<dbReference type="GO" id="GO:0005886">
    <property type="term" value="C:plasma membrane"/>
    <property type="evidence" value="ECO:0007669"/>
    <property type="project" value="UniProtKB-SubCell"/>
</dbReference>
<comment type="similarity">
    <text evidence="4">In the C-terminal section; belongs to the transpeptidase family.</text>
</comment>
<keyword evidence="17" id="KW-0735">Signal-anchor</keyword>
<keyword evidence="9" id="KW-0997">Cell inner membrane</keyword>
<evidence type="ECO:0000256" key="12">
    <source>
        <dbReference type="ARBA" id="ARBA00022676"/>
    </source>
</evidence>
<keyword evidence="20 27" id="KW-0472">Membrane</keyword>
<feature type="transmembrane region" description="Helical" evidence="27">
    <location>
        <begin position="12"/>
        <end position="31"/>
    </location>
</feature>
<keyword evidence="23" id="KW-0961">Cell wall biogenesis/degradation</keyword>
<name>A0A520S3R2_9GAMM</name>
<keyword evidence="22" id="KW-0511">Multifunctional enzyme</keyword>
<dbReference type="PROSITE" id="PS51257">
    <property type="entry name" value="PROKAR_LIPOPROTEIN"/>
    <property type="match status" value="1"/>
</dbReference>
<dbReference type="Gene3D" id="3.40.710.10">
    <property type="entry name" value="DD-peptidase/beta-lactamase superfamily"/>
    <property type="match status" value="2"/>
</dbReference>
<reference evidence="31 32" key="1">
    <citation type="submission" date="2019-02" db="EMBL/GenBank/DDBJ databases">
        <title>Prokaryotic population dynamics and viral predation in marine succession experiment using metagenomics: the confinement effect.</title>
        <authorList>
            <person name="Haro-Moreno J.M."/>
            <person name="Rodriguez-Valera F."/>
            <person name="Lopez-Perez M."/>
        </authorList>
    </citation>
    <scope>NUCLEOTIDE SEQUENCE [LARGE SCALE GENOMIC DNA]</scope>
    <source>
        <strain evidence="31">MED-G157</strain>
    </source>
</reference>
<keyword evidence="10" id="KW-0121">Carboxypeptidase</keyword>
<dbReference type="GO" id="GO:0071555">
    <property type="term" value="P:cell wall organization"/>
    <property type="evidence" value="ECO:0007669"/>
    <property type="project" value="UniProtKB-KW"/>
</dbReference>
<dbReference type="GO" id="GO:0009002">
    <property type="term" value="F:serine-type D-Ala-D-Ala carboxypeptidase activity"/>
    <property type="evidence" value="ECO:0007669"/>
    <property type="project" value="UniProtKB-EC"/>
</dbReference>
<evidence type="ECO:0000256" key="26">
    <source>
        <dbReference type="ARBA" id="ARBA00049902"/>
    </source>
</evidence>
<evidence type="ECO:0000259" key="29">
    <source>
        <dbReference type="Pfam" id="PF00912"/>
    </source>
</evidence>
<evidence type="ECO:0000256" key="9">
    <source>
        <dbReference type="ARBA" id="ARBA00022519"/>
    </source>
</evidence>
<dbReference type="Proteomes" id="UP000316199">
    <property type="component" value="Unassembled WGS sequence"/>
</dbReference>
<dbReference type="InterPro" id="IPR012338">
    <property type="entry name" value="Beta-lactam/transpept-like"/>
</dbReference>
<dbReference type="GO" id="GO:0046677">
    <property type="term" value="P:response to antibiotic"/>
    <property type="evidence" value="ECO:0007669"/>
    <property type="project" value="UniProtKB-KW"/>
</dbReference>
<dbReference type="SUPFAM" id="SSF56601">
    <property type="entry name" value="beta-lactamase/transpeptidase-like"/>
    <property type="match status" value="1"/>
</dbReference>
<evidence type="ECO:0000256" key="25">
    <source>
        <dbReference type="ARBA" id="ARBA00044770"/>
    </source>
</evidence>
<evidence type="ECO:0000256" key="1">
    <source>
        <dbReference type="ARBA" id="ARBA00002624"/>
    </source>
</evidence>
<dbReference type="InterPro" id="IPR001264">
    <property type="entry name" value="Glyco_trans_51"/>
</dbReference>
<dbReference type="Pfam" id="PF00912">
    <property type="entry name" value="Transgly"/>
    <property type="match status" value="1"/>
</dbReference>
<dbReference type="Gene3D" id="1.10.3810.10">
    <property type="entry name" value="Biosynthetic peptidoglycan transglycosylase-like"/>
    <property type="match status" value="1"/>
</dbReference>
<comment type="catalytic activity">
    <reaction evidence="24">
        <text>Preferential cleavage: (Ac)2-L-Lys-D-Ala-|-D-Ala. Also transpeptidation of peptidyl-alanyl moieties that are N-acyl substituents of D-alanine.</text>
        <dbReference type="EC" id="3.4.16.4"/>
    </reaction>
</comment>
<evidence type="ECO:0000256" key="19">
    <source>
        <dbReference type="ARBA" id="ARBA00022989"/>
    </source>
</evidence>
<evidence type="ECO:0000259" key="30">
    <source>
        <dbReference type="Pfam" id="PF17092"/>
    </source>
</evidence>
<dbReference type="InterPro" id="IPR050396">
    <property type="entry name" value="Glycosyltr_51/Transpeptidase"/>
</dbReference>
<gene>
    <name evidence="31" type="ORF">EVA68_02575</name>
</gene>
<dbReference type="GO" id="GO:0009252">
    <property type="term" value="P:peptidoglycan biosynthetic process"/>
    <property type="evidence" value="ECO:0007669"/>
    <property type="project" value="UniProtKB-UniPathway"/>
</dbReference>
<evidence type="ECO:0000256" key="22">
    <source>
        <dbReference type="ARBA" id="ARBA00023268"/>
    </source>
</evidence>
<evidence type="ECO:0000256" key="4">
    <source>
        <dbReference type="ARBA" id="ARBA00007090"/>
    </source>
</evidence>
<evidence type="ECO:0000256" key="3">
    <source>
        <dbReference type="ARBA" id="ARBA00004752"/>
    </source>
</evidence>